<protein>
    <submittedName>
        <fullName evidence="1">Uncharacterized protein</fullName>
    </submittedName>
</protein>
<accession>A0A382D497</accession>
<sequence length="28" mass="3329">MNLIANLDENDIKIIILLKIEAQYSFRH</sequence>
<dbReference type="EMBL" id="UINC01037568">
    <property type="protein sequence ID" value="SVB33250.1"/>
    <property type="molecule type" value="Genomic_DNA"/>
</dbReference>
<reference evidence="1" key="1">
    <citation type="submission" date="2018-05" db="EMBL/GenBank/DDBJ databases">
        <authorList>
            <person name="Lanie J.A."/>
            <person name="Ng W.-L."/>
            <person name="Kazmierczak K.M."/>
            <person name="Andrzejewski T.M."/>
            <person name="Davidsen T.M."/>
            <person name="Wayne K.J."/>
            <person name="Tettelin H."/>
            <person name="Glass J.I."/>
            <person name="Rusch D."/>
            <person name="Podicherti R."/>
            <person name="Tsui H.-C.T."/>
            <person name="Winkler M.E."/>
        </authorList>
    </citation>
    <scope>NUCLEOTIDE SEQUENCE</scope>
</reference>
<dbReference type="AlphaFoldDB" id="A0A382D497"/>
<name>A0A382D497_9ZZZZ</name>
<evidence type="ECO:0000313" key="1">
    <source>
        <dbReference type="EMBL" id="SVB33250.1"/>
    </source>
</evidence>
<feature type="non-terminal residue" evidence="1">
    <location>
        <position position="28"/>
    </location>
</feature>
<proteinExistence type="predicted"/>
<organism evidence="1">
    <name type="scientific">marine metagenome</name>
    <dbReference type="NCBI Taxonomy" id="408172"/>
    <lineage>
        <taxon>unclassified sequences</taxon>
        <taxon>metagenomes</taxon>
        <taxon>ecological metagenomes</taxon>
    </lineage>
</organism>
<gene>
    <name evidence="1" type="ORF">METZ01_LOCUS186104</name>
</gene>